<name>A0A1Y1BSY2_9BURK</name>
<evidence type="ECO:0000313" key="2">
    <source>
        <dbReference type="Proteomes" id="UP000218432"/>
    </source>
</evidence>
<evidence type="ECO:0000313" key="1">
    <source>
        <dbReference type="EMBL" id="BAX63024.1"/>
    </source>
</evidence>
<gene>
    <name evidence="1" type="ORF">BSFP_058920</name>
</gene>
<dbReference type="Proteomes" id="UP000218432">
    <property type="component" value="Chromosome 2"/>
</dbReference>
<reference evidence="1 2" key="1">
    <citation type="journal article" date="2017" name="Genome Announc.">
        <title>Complete Genome Sequence of Burkholderia stabilis FERMP-21014.</title>
        <authorList>
            <person name="Konishi K."/>
            <person name="Kumagai T."/>
            <person name="Sakasegawa S."/>
            <person name="Tamura T."/>
        </authorList>
    </citation>
    <scope>NUCLEOTIDE SEQUENCE [LARGE SCALE GENOMIC DNA]</scope>
    <source>
        <strain evidence="1 2">FERMP-21014</strain>
    </source>
</reference>
<accession>A0A1Y1BSY2</accession>
<protein>
    <submittedName>
        <fullName evidence="1">Uncharacterized protein</fullName>
    </submittedName>
</protein>
<dbReference type="EMBL" id="AP018112">
    <property type="protein sequence ID" value="BAX63024.1"/>
    <property type="molecule type" value="Genomic_DNA"/>
</dbReference>
<organism evidence="1 2">
    <name type="scientific">Burkholderia stabilis</name>
    <dbReference type="NCBI Taxonomy" id="95485"/>
    <lineage>
        <taxon>Bacteria</taxon>
        <taxon>Pseudomonadati</taxon>
        <taxon>Pseudomonadota</taxon>
        <taxon>Betaproteobacteria</taxon>
        <taxon>Burkholderiales</taxon>
        <taxon>Burkholderiaceae</taxon>
        <taxon>Burkholderia</taxon>
        <taxon>Burkholderia cepacia complex</taxon>
    </lineage>
</organism>
<sequence>MSRISRRALFSQYVVQRASMSALDRSQVITGCFKEANERRYAHVASRKRFHAGERRACDTGALGQLLL</sequence>
<proteinExistence type="predicted"/>
<dbReference type="AlphaFoldDB" id="A0A1Y1BSY2"/>